<keyword evidence="2" id="KW-1185">Reference proteome</keyword>
<dbReference type="EMBL" id="LAVA02000016">
    <property type="protein sequence ID" value="OIJ68315.1"/>
    <property type="molecule type" value="Genomic_DNA"/>
</dbReference>
<proteinExistence type="predicted"/>
<protein>
    <submittedName>
        <fullName evidence="1">Uncharacterized protein</fullName>
    </submittedName>
</protein>
<evidence type="ECO:0000313" key="1">
    <source>
        <dbReference type="EMBL" id="OIJ68315.1"/>
    </source>
</evidence>
<reference evidence="1" key="1">
    <citation type="submission" date="2016-10" db="EMBL/GenBank/DDBJ databases">
        <title>Genome sequence of Streptomyces mangrovisoli MUSC 149.</title>
        <authorList>
            <person name="Lee L.-H."/>
            <person name="Ser H.-L."/>
        </authorList>
    </citation>
    <scope>NUCLEOTIDE SEQUENCE [LARGE SCALE GENOMIC DNA]</scope>
    <source>
        <strain evidence="1">MUSC 149</strain>
    </source>
</reference>
<name>A0A1J4P139_9ACTN</name>
<dbReference type="Proteomes" id="UP000034196">
    <property type="component" value="Unassembled WGS sequence"/>
</dbReference>
<dbReference type="AlphaFoldDB" id="A0A1J4P139"/>
<evidence type="ECO:0000313" key="2">
    <source>
        <dbReference type="Proteomes" id="UP000034196"/>
    </source>
</evidence>
<sequence length="118" mass="11736">MPIRLTWGMRLGSGGPAEAREHAGSPTVWAKAMRCAAATAVGDVYQVVVTGPLGSGRGVAVDGLVRGAGALVAGRVVVREGRGAGWERVGAGDVCVDVCVCVGVCVCVCEGVGDGRVG</sequence>
<organism evidence="1 2">
    <name type="scientific">Streptomyces mangrovisoli</name>
    <dbReference type="NCBI Taxonomy" id="1428628"/>
    <lineage>
        <taxon>Bacteria</taxon>
        <taxon>Bacillati</taxon>
        <taxon>Actinomycetota</taxon>
        <taxon>Actinomycetes</taxon>
        <taxon>Kitasatosporales</taxon>
        <taxon>Streptomycetaceae</taxon>
        <taxon>Streptomyces</taxon>
    </lineage>
</organism>
<accession>A0A1J4P139</accession>
<gene>
    <name evidence="1" type="ORF">WN71_007765</name>
</gene>
<comment type="caution">
    <text evidence="1">The sequence shown here is derived from an EMBL/GenBank/DDBJ whole genome shotgun (WGS) entry which is preliminary data.</text>
</comment>